<dbReference type="EMBL" id="QEQD01000005">
    <property type="protein sequence ID" value="RDF04040.1"/>
    <property type="molecule type" value="Genomic_DNA"/>
</dbReference>
<dbReference type="AlphaFoldDB" id="A0A369ZHK5"/>
<gene>
    <name evidence="1" type="ORF">DPV98_05800</name>
</gene>
<organism evidence="1 2">
    <name type="scientific">Haemophilus parahaemolyticus</name>
    <dbReference type="NCBI Taxonomy" id="735"/>
    <lineage>
        <taxon>Bacteria</taxon>
        <taxon>Pseudomonadati</taxon>
        <taxon>Pseudomonadota</taxon>
        <taxon>Gammaproteobacteria</taxon>
        <taxon>Pasteurellales</taxon>
        <taxon>Pasteurellaceae</taxon>
        <taxon>Haemophilus</taxon>
    </lineage>
</organism>
<dbReference type="Pfam" id="PF14424">
    <property type="entry name" value="Toxin-deaminase"/>
    <property type="match status" value="1"/>
</dbReference>
<protein>
    <submittedName>
        <fullName evidence="1">Uncharacterized protein</fullName>
    </submittedName>
</protein>
<dbReference type="Proteomes" id="UP000253999">
    <property type="component" value="Unassembled WGS sequence"/>
</dbReference>
<evidence type="ECO:0000313" key="2">
    <source>
        <dbReference type="Proteomes" id="UP000253999"/>
    </source>
</evidence>
<proteinExistence type="predicted"/>
<accession>A0A369ZHK5</accession>
<evidence type="ECO:0000313" key="1">
    <source>
        <dbReference type="EMBL" id="RDF04040.1"/>
    </source>
</evidence>
<sequence>MFSNLADKPGSNTQAKGQVIIFTERPACLSCLGVKEQFNKNYPNIDVKIFDNNGNLIKP</sequence>
<dbReference type="InterPro" id="IPR032721">
    <property type="entry name" value="Toxin-deaminase"/>
</dbReference>
<name>A0A369ZHK5_HAEPH</name>
<reference evidence="1 2" key="1">
    <citation type="submission" date="2018-05" db="EMBL/GenBank/DDBJ databases">
        <title>Draft Genome Sequences for a Diverse set of 7 Haemophilus Species.</title>
        <authorList>
            <person name="Nichols M."/>
            <person name="Topaz N."/>
            <person name="Wang X."/>
            <person name="Wang X."/>
            <person name="Boxrud D."/>
        </authorList>
    </citation>
    <scope>NUCLEOTIDE SEQUENCE [LARGE SCALE GENOMIC DNA]</scope>
    <source>
        <strain evidence="1 2">C2010039593</strain>
    </source>
</reference>
<comment type="caution">
    <text evidence="1">The sequence shown here is derived from an EMBL/GenBank/DDBJ whole genome shotgun (WGS) entry which is preliminary data.</text>
</comment>